<dbReference type="PANTHER" id="PTHR11266:SF17">
    <property type="entry name" value="PROTEIN MPV17"/>
    <property type="match status" value="1"/>
</dbReference>
<evidence type="ECO:0000313" key="9">
    <source>
        <dbReference type="Proteomes" id="UP000054636"/>
    </source>
</evidence>
<dbReference type="InterPro" id="IPR007248">
    <property type="entry name" value="Mpv17_PMP22"/>
</dbReference>
<evidence type="ECO:0000256" key="6">
    <source>
        <dbReference type="RuleBase" id="RU363053"/>
    </source>
</evidence>
<evidence type="ECO:0000256" key="7">
    <source>
        <dbReference type="SAM" id="Coils"/>
    </source>
</evidence>
<keyword evidence="4" id="KW-1133">Transmembrane helix</keyword>
<keyword evidence="3" id="KW-0812">Transmembrane</keyword>
<feature type="coiled-coil region" evidence="7">
    <location>
        <begin position="34"/>
        <end position="61"/>
    </location>
</feature>
<organism evidence="8 9">
    <name type="scientific">Phytophthora nicotianae</name>
    <name type="common">Potato buckeye rot agent</name>
    <name type="synonym">Phytophthora parasitica</name>
    <dbReference type="NCBI Taxonomy" id="4792"/>
    <lineage>
        <taxon>Eukaryota</taxon>
        <taxon>Sar</taxon>
        <taxon>Stramenopiles</taxon>
        <taxon>Oomycota</taxon>
        <taxon>Peronosporomycetes</taxon>
        <taxon>Peronosporales</taxon>
        <taxon>Peronosporaceae</taxon>
        <taxon>Phytophthora</taxon>
    </lineage>
</organism>
<protein>
    <submittedName>
        <fullName evidence="8">Protoplast secreted protein 2</fullName>
    </submittedName>
</protein>
<evidence type="ECO:0000256" key="5">
    <source>
        <dbReference type="ARBA" id="ARBA00023136"/>
    </source>
</evidence>
<evidence type="ECO:0000256" key="1">
    <source>
        <dbReference type="ARBA" id="ARBA00004141"/>
    </source>
</evidence>
<evidence type="ECO:0000313" key="8">
    <source>
        <dbReference type="EMBL" id="KUF99877.1"/>
    </source>
</evidence>
<dbReference type="GO" id="GO:0005737">
    <property type="term" value="C:cytoplasm"/>
    <property type="evidence" value="ECO:0007669"/>
    <property type="project" value="TreeGrafter"/>
</dbReference>
<comment type="subcellular location">
    <subcellularLocation>
        <location evidence="1">Membrane</location>
        <topology evidence="1">Multi-pass membrane protein</topology>
    </subcellularLocation>
</comment>
<evidence type="ECO:0000256" key="4">
    <source>
        <dbReference type="ARBA" id="ARBA00022989"/>
    </source>
</evidence>
<dbReference type="EMBL" id="LNFP01000010">
    <property type="protein sequence ID" value="KUF99877.1"/>
    <property type="molecule type" value="Genomic_DNA"/>
</dbReference>
<dbReference type="Proteomes" id="UP000054636">
    <property type="component" value="Unassembled WGS sequence"/>
</dbReference>
<dbReference type="AlphaFoldDB" id="A0A0W8DUT7"/>
<proteinExistence type="inferred from homology"/>
<keyword evidence="7" id="KW-0175">Coiled coil</keyword>
<evidence type="ECO:0000256" key="3">
    <source>
        <dbReference type="ARBA" id="ARBA00022692"/>
    </source>
</evidence>
<dbReference type="Pfam" id="PF04117">
    <property type="entry name" value="Mpv17_PMP22"/>
    <property type="match status" value="1"/>
</dbReference>
<dbReference type="PANTHER" id="PTHR11266">
    <property type="entry name" value="PEROXISOMAL MEMBRANE PROTEIN 2, PXMP2 MPV17"/>
    <property type="match status" value="1"/>
</dbReference>
<accession>A0A0W8DUT7</accession>
<gene>
    <name evidence="8" type="ORF">AM588_10009760</name>
</gene>
<sequence length="210" mass="23697">MGSFRSQYDKCLRRHPLLTKMATSSVFFGLGDRLAQRVEKIGKTDEELEEMENTVEESRVLSESSAKTVRMMVWGGLLLSPMVHSWHNLMERVFVGTGKTVVAKKVLADMVFIAPQMPIWYLTSTGLMAGKPLGQALDEAIEKQPVMLMANYMVWPTVNFISFSYVPLHYRLLVGNVVNLGWSSFLSYMANNPAPTLPYLPAICLNRFLL</sequence>
<comment type="caution">
    <text evidence="8">The sequence shown here is derived from an EMBL/GenBank/DDBJ whole genome shotgun (WGS) entry which is preliminary data.</text>
</comment>
<comment type="similarity">
    <text evidence="2 6">Belongs to the peroxisomal membrane protein PXMP2/4 family.</text>
</comment>
<evidence type="ECO:0000256" key="2">
    <source>
        <dbReference type="ARBA" id="ARBA00006824"/>
    </source>
</evidence>
<keyword evidence="5" id="KW-0472">Membrane</keyword>
<dbReference type="GO" id="GO:0016020">
    <property type="term" value="C:membrane"/>
    <property type="evidence" value="ECO:0007669"/>
    <property type="project" value="UniProtKB-SubCell"/>
</dbReference>
<name>A0A0W8DUT7_PHYNI</name>
<reference evidence="8 9" key="1">
    <citation type="submission" date="2015-11" db="EMBL/GenBank/DDBJ databases">
        <title>Genomes and virulence difference between two physiological races of Phytophthora nicotianae.</title>
        <authorList>
            <person name="Liu H."/>
            <person name="Ma X."/>
            <person name="Yu H."/>
            <person name="Fang D."/>
            <person name="Li Y."/>
            <person name="Wang X."/>
            <person name="Wang W."/>
            <person name="Dong Y."/>
            <person name="Xiao B."/>
        </authorList>
    </citation>
    <scope>NUCLEOTIDE SEQUENCE [LARGE SCALE GENOMIC DNA]</scope>
    <source>
        <strain evidence="9">race 1</strain>
    </source>
</reference>